<dbReference type="Gene3D" id="3.40.50.720">
    <property type="entry name" value="NAD(P)-binding Rossmann-like Domain"/>
    <property type="match status" value="1"/>
</dbReference>
<gene>
    <name evidence="7" type="ORF">GHC57_02695</name>
</gene>
<protein>
    <recommendedName>
        <fullName evidence="3">histidine kinase</fullName>
        <ecNumber evidence="3">2.7.13.3</ecNumber>
    </recommendedName>
</protein>
<dbReference type="EC" id="2.7.13.3" evidence="3"/>
<dbReference type="InterPro" id="IPR002347">
    <property type="entry name" value="SDR_fam"/>
</dbReference>
<dbReference type="Pfam" id="PF12860">
    <property type="entry name" value="PAS_7"/>
    <property type="match status" value="2"/>
</dbReference>
<dbReference type="SUPFAM" id="SSF47384">
    <property type="entry name" value="Homodimeric domain of signal transducing histidine kinase"/>
    <property type="match status" value="1"/>
</dbReference>
<dbReference type="InterPro" id="IPR020904">
    <property type="entry name" value="Sc_DH/Rdtase_CS"/>
</dbReference>
<accession>A0A7X1ZBC8</accession>
<evidence type="ECO:0000256" key="3">
    <source>
        <dbReference type="ARBA" id="ARBA00012438"/>
    </source>
</evidence>
<dbReference type="SMART" id="SM00091">
    <property type="entry name" value="PAS"/>
    <property type="match status" value="3"/>
</dbReference>
<dbReference type="InterPro" id="IPR036097">
    <property type="entry name" value="HisK_dim/P_sf"/>
</dbReference>
<evidence type="ECO:0000313" key="7">
    <source>
        <dbReference type="EMBL" id="MQX35420.1"/>
    </source>
</evidence>
<dbReference type="SUPFAM" id="SSF55874">
    <property type="entry name" value="ATPase domain of HSP90 chaperone/DNA topoisomerase II/histidine kinase"/>
    <property type="match status" value="1"/>
</dbReference>
<dbReference type="SUPFAM" id="SSF51735">
    <property type="entry name" value="NAD(P)-binding Rossmann-fold domains"/>
    <property type="match status" value="1"/>
</dbReference>
<dbReference type="SMART" id="SM00388">
    <property type="entry name" value="HisKA"/>
    <property type="match status" value="1"/>
</dbReference>
<dbReference type="Gene3D" id="1.10.287.130">
    <property type="match status" value="1"/>
</dbReference>
<dbReference type="OrthoDB" id="9797304at2"/>
<dbReference type="FunFam" id="3.40.50.720:FF:000173">
    <property type="entry name" value="3-oxoacyl-[acyl-carrier protein] reductase"/>
    <property type="match status" value="1"/>
</dbReference>
<evidence type="ECO:0000313" key="8">
    <source>
        <dbReference type="Proteomes" id="UP000434582"/>
    </source>
</evidence>
<comment type="similarity">
    <text evidence="2">Belongs to the short-chain dehydrogenases/reductases (SDR) family.</text>
</comment>
<dbReference type="Gene3D" id="3.30.450.20">
    <property type="entry name" value="PAS domain"/>
    <property type="match status" value="2"/>
</dbReference>
<dbReference type="SMART" id="SM00822">
    <property type="entry name" value="PKS_KR"/>
    <property type="match status" value="1"/>
</dbReference>
<evidence type="ECO:0000256" key="5">
    <source>
        <dbReference type="SAM" id="MobiDB-lite"/>
    </source>
</evidence>
<dbReference type="PROSITE" id="PS50109">
    <property type="entry name" value="HIS_KIN"/>
    <property type="match status" value="1"/>
</dbReference>
<organism evidence="7 8">
    <name type="scientific">Roseospira navarrensis</name>
    <dbReference type="NCBI Taxonomy" id="140058"/>
    <lineage>
        <taxon>Bacteria</taxon>
        <taxon>Pseudomonadati</taxon>
        <taxon>Pseudomonadota</taxon>
        <taxon>Alphaproteobacteria</taxon>
        <taxon>Rhodospirillales</taxon>
        <taxon>Rhodospirillaceae</taxon>
        <taxon>Roseospira</taxon>
    </lineage>
</organism>
<evidence type="ECO:0000259" key="6">
    <source>
        <dbReference type="PROSITE" id="PS50109"/>
    </source>
</evidence>
<dbReference type="GO" id="GO:0016491">
    <property type="term" value="F:oxidoreductase activity"/>
    <property type="evidence" value="ECO:0007669"/>
    <property type="project" value="UniProtKB-KW"/>
</dbReference>
<dbReference type="GO" id="GO:0032787">
    <property type="term" value="P:monocarboxylic acid metabolic process"/>
    <property type="evidence" value="ECO:0007669"/>
    <property type="project" value="UniProtKB-ARBA"/>
</dbReference>
<dbReference type="InterPro" id="IPR036291">
    <property type="entry name" value="NAD(P)-bd_dom_sf"/>
</dbReference>
<dbReference type="InterPro" id="IPR003661">
    <property type="entry name" value="HisK_dim/P_dom"/>
</dbReference>
<dbReference type="InterPro" id="IPR050259">
    <property type="entry name" value="SDR"/>
</dbReference>
<dbReference type="Proteomes" id="UP000434582">
    <property type="component" value="Unassembled WGS sequence"/>
</dbReference>
<dbReference type="Gene3D" id="3.30.565.10">
    <property type="entry name" value="Histidine kinase-like ATPase, C-terminal domain"/>
    <property type="match status" value="1"/>
</dbReference>
<dbReference type="EMBL" id="WIVE01000004">
    <property type="protein sequence ID" value="MQX35420.1"/>
    <property type="molecule type" value="Genomic_DNA"/>
</dbReference>
<dbReference type="SMART" id="SM00387">
    <property type="entry name" value="HATPase_c"/>
    <property type="match status" value="1"/>
</dbReference>
<dbReference type="CDD" id="cd00082">
    <property type="entry name" value="HisKA"/>
    <property type="match status" value="1"/>
</dbReference>
<proteinExistence type="inferred from homology"/>
<reference evidence="7 8" key="1">
    <citation type="submission" date="2019-10" db="EMBL/GenBank/DDBJ databases">
        <title>Draft whole-genome sequence of the purple nonsulfur photosynthetic bacterium Roseospira navarrensis DSM 15114.</title>
        <authorList>
            <person name="Kyndt J.A."/>
            <person name="Meyer T.E."/>
        </authorList>
    </citation>
    <scope>NUCLEOTIDE SEQUENCE [LARGE SCALE GENOMIC DNA]</scope>
    <source>
        <strain evidence="7 8">DSM 15114</strain>
    </source>
</reference>
<sequence>MSEGRVALVTGGTRGIGAQISIELKEAGYRVVANYGGNDAAAEKFKAETGIPVMKFDVSDFDSVKAAVEQITAEHGPVDVLVNNAGITRDSTLHRMSSEQWHAVIETNLTSAFNTTRNVIESMRERGFGRIINVTSMNGQCGQIGQANYAAAKSGMKGFTKSVALEGAAKNITVNNVSPGYTDTEMVRDVTDDGRAVGRLSREAAHLGKAHAHLRATLAAVPYPVWVRDADLALTLCNEAYARAVEAPDPDIAVAENRDLSSGETARELRALAARSRAAGVPMSDRFHLVIDGTRKLMEVTEAPFGDTTDAAPQRFTVGLAHDISAEEELEGKLAREQATRSGVLEHLSTAIAIFGTRTNLIYHNPAFARLWRLDPDWLREAQPTYGDLLDVLRDQRALPEVPDYPAFRAAEVERFTSLIDPVEDLVHLPDGKTLRRVLGPQPAGGLLLTYEDVTDTLSLERSFNTLAAVQRETLDHLHEAVAVFGADGRLKLANPAFETLWKTSVGQGDSSPHLSAFLDMLRDHFTDENSWRHHRFAVLSPPNMRTPHRGRVAVIGGKALDYACVPLPDGGVLLSYNDVSDTARIEQALRERAESLSAASMLRADFIASLSYELRTPLTTIAGFSEMLYGEYHGSLNAQQIDYSQSIAETAHDLVAILDNIADLVSIEAGQAALDVDAFNLGDTVAAVVEGSRAITRRRAVVVENRCPADFGWMIGDQARIRQILMHLIGAAIKDSPAGSRVLVAAHRAADEDEVEWVSLTVEDEGGDTGGRRSSANSGLILGGGLTMLLARRFTEMHGGTILVEPAKGGGTQVTCRIPSGRTDPMDLPDWADTLPAIPTGDAARPRPSANAP</sequence>
<feature type="domain" description="Histidine kinase" evidence="6">
    <location>
        <begin position="610"/>
        <end position="823"/>
    </location>
</feature>
<feature type="region of interest" description="Disordered" evidence="5">
    <location>
        <begin position="820"/>
        <end position="854"/>
    </location>
</feature>
<dbReference type="PRINTS" id="PR00080">
    <property type="entry name" value="SDRFAMILY"/>
</dbReference>
<dbReference type="InterPro" id="IPR003594">
    <property type="entry name" value="HATPase_dom"/>
</dbReference>
<dbReference type="InterPro" id="IPR005467">
    <property type="entry name" value="His_kinase_dom"/>
</dbReference>
<dbReference type="RefSeq" id="WP_153340894.1">
    <property type="nucleotide sequence ID" value="NZ_WIVE01000004.1"/>
</dbReference>
<keyword evidence="4" id="KW-0560">Oxidoreductase</keyword>
<dbReference type="Pfam" id="PF02518">
    <property type="entry name" value="HATPase_c"/>
    <property type="match status" value="1"/>
</dbReference>
<dbReference type="Pfam" id="PF00512">
    <property type="entry name" value="HisKA"/>
    <property type="match status" value="1"/>
</dbReference>
<dbReference type="InterPro" id="IPR057326">
    <property type="entry name" value="KR_dom"/>
</dbReference>
<comment type="caution">
    <text evidence="7">The sequence shown here is derived from an EMBL/GenBank/DDBJ whole genome shotgun (WGS) entry which is preliminary data.</text>
</comment>
<dbReference type="PRINTS" id="PR00081">
    <property type="entry name" value="GDHRDH"/>
</dbReference>
<evidence type="ECO:0000256" key="4">
    <source>
        <dbReference type="ARBA" id="ARBA00023002"/>
    </source>
</evidence>
<dbReference type="InterPro" id="IPR036890">
    <property type="entry name" value="HATPase_C_sf"/>
</dbReference>
<dbReference type="PANTHER" id="PTHR42879:SF2">
    <property type="entry name" value="3-OXOACYL-[ACYL-CARRIER-PROTEIN] REDUCTASE FABG"/>
    <property type="match status" value="1"/>
</dbReference>
<dbReference type="InterPro" id="IPR000014">
    <property type="entry name" value="PAS"/>
</dbReference>
<evidence type="ECO:0000256" key="2">
    <source>
        <dbReference type="ARBA" id="ARBA00006484"/>
    </source>
</evidence>
<dbReference type="InterPro" id="IPR035965">
    <property type="entry name" value="PAS-like_dom_sf"/>
</dbReference>
<dbReference type="SUPFAM" id="SSF55785">
    <property type="entry name" value="PYP-like sensor domain (PAS domain)"/>
    <property type="match status" value="3"/>
</dbReference>
<comment type="catalytic activity">
    <reaction evidence="1">
        <text>ATP + protein L-histidine = ADP + protein N-phospho-L-histidine.</text>
        <dbReference type="EC" id="2.7.13.3"/>
    </reaction>
</comment>
<name>A0A7X1ZBC8_9PROT</name>
<dbReference type="GO" id="GO:0000155">
    <property type="term" value="F:phosphorelay sensor kinase activity"/>
    <property type="evidence" value="ECO:0007669"/>
    <property type="project" value="InterPro"/>
</dbReference>
<dbReference type="PROSITE" id="PS00061">
    <property type="entry name" value="ADH_SHORT"/>
    <property type="match status" value="1"/>
</dbReference>
<dbReference type="PANTHER" id="PTHR42879">
    <property type="entry name" value="3-OXOACYL-(ACYL-CARRIER-PROTEIN) REDUCTASE"/>
    <property type="match status" value="1"/>
</dbReference>
<dbReference type="AlphaFoldDB" id="A0A7X1ZBC8"/>
<evidence type="ECO:0000256" key="1">
    <source>
        <dbReference type="ARBA" id="ARBA00000085"/>
    </source>
</evidence>
<keyword evidence="8" id="KW-1185">Reference proteome</keyword>
<dbReference type="Pfam" id="PF00106">
    <property type="entry name" value="adh_short"/>
    <property type="match status" value="1"/>
</dbReference>